<accession>A0ABD2L038</accession>
<feature type="transmembrane region" description="Helical" evidence="2">
    <location>
        <begin position="301"/>
        <end position="324"/>
    </location>
</feature>
<evidence type="ECO:0000256" key="1">
    <source>
        <dbReference type="SAM" id="MobiDB-lite"/>
    </source>
</evidence>
<keyword evidence="2" id="KW-0472">Membrane</keyword>
<sequence length="325" mass="35046">MISPPPSSTTASVVYSPRLQNGTNLMAEEGGSSPEGTGQSQMDEKTVGTNGVMPKTDVGRGHSGGNGVSRESSAVLSTHRKCNRKAEKQTMGTHNANRTEQKQRNQPTESPIVVARQQQTQQSQFNGAQFDTQSLQSRSRSRSIGNSHNPNSLPPNVCHHRQHSSGGFQHGSCTNLSALDGSHNVSAAAGPLVLYNGGVIDGECSPTTMAPHRHSMALIDPPMPSPFWCHQPMLHPHAPPPPFYYSAATLPHPPPPPPMDLVTFRRALKESERMEKERQMFAGERGVCAACCDFCCGGSAVLLWLVLTLVALGFLSFLLIAIYFL</sequence>
<keyword evidence="2" id="KW-0812">Transmembrane</keyword>
<dbReference type="Proteomes" id="UP001620626">
    <property type="component" value="Unassembled WGS sequence"/>
</dbReference>
<protein>
    <submittedName>
        <fullName evidence="3">Uncharacterized protein</fullName>
    </submittedName>
</protein>
<feature type="compositionally biased region" description="Low complexity" evidence="1">
    <location>
        <begin position="8"/>
        <end position="17"/>
    </location>
</feature>
<evidence type="ECO:0000313" key="3">
    <source>
        <dbReference type="EMBL" id="KAL3108439.1"/>
    </source>
</evidence>
<dbReference type="EMBL" id="JBICBT010000590">
    <property type="protein sequence ID" value="KAL3108439.1"/>
    <property type="molecule type" value="Genomic_DNA"/>
</dbReference>
<feature type="compositionally biased region" description="Polar residues" evidence="1">
    <location>
        <begin position="125"/>
        <end position="136"/>
    </location>
</feature>
<keyword evidence="2" id="KW-1133">Transmembrane helix</keyword>
<organism evidence="3 4">
    <name type="scientific">Heterodera trifolii</name>
    <dbReference type="NCBI Taxonomy" id="157864"/>
    <lineage>
        <taxon>Eukaryota</taxon>
        <taxon>Metazoa</taxon>
        <taxon>Ecdysozoa</taxon>
        <taxon>Nematoda</taxon>
        <taxon>Chromadorea</taxon>
        <taxon>Rhabditida</taxon>
        <taxon>Tylenchina</taxon>
        <taxon>Tylenchomorpha</taxon>
        <taxon>Tylenchoidea</taxon>
        <taxon>Heteroderidae</taxon>
        <taxon>Heteroderinae</taxon>
        <taxon>Heterodera</taxon>
    </lineage>
</organism>
<reference evidence="3 4" key="1">
    <citation type="submission" date="2024-10" db="EMBL/GenBank/DDBJ databases">
        <authorList>
            <person name="Kim D."/>
        </authorList>
    </citation>
    <scope>NUCLEOTIDE SEQUENCE [LARGE SCALE GENOMIC DNA]</scope>
    <source>
        <strain evidence="3">BH-2024</strain>
    </source>
</reference>
<name>A0ABD2L038_9BILA</name>
<keyword evidence="4" id="KW-1185">Reference proteome</keyword>
<evidence type="ECO:0000256" key="2">
    <source>
        <dbReference type="SAM" id="Phobius"/>
    </source>
</evidence>
<comment type="caution">
    <text evidence="3">The sequence shown here is derived from an EMBL/GenBank/DDBJ whole genome shotgun (WGS) entry which is preliminary data.</text>
</comment>
<evidence type="ECO:0000313" key="4">
    <source>
        <dbReference type="Proteomes" id="UP001620626"/>
    </source>
</evidence>
<dbReference type="AlphaFoldDB" id="A0ABD2L038"/>
<proteinExistence type="predicted"/>
<feature type="region of interest" description="Disordered" evidence="1">
    <location>
        <begin position="1"/>
        <end position="167"/>
    </location>
</feature>
<gene>
    <name evidence="3" type="ORF">niasHT_015361</name>
</gene>